<keyword evidence="5" id="KW-0687">Ribonucleoprotein</keyword>
<dbReference type="GO" id="GO:0003735">
    <property type="term" value="F:structural constituent of ribosome"/>
    <property type="evidence" value="ECO:0007669"/>
    <property type="project" value="InterPro"/>
</dbReference>
<evidence type="ECO:0000256" key="2">
    <source>
        <dbReference type="ARBA" id="ARBA00022730"/>
    </source>
</evidence>
<protein>
    <recommendedName>
        <fullName evidence="7">30S ribosomal protein S20</fullName>
    </recommendedName>
</protein>
<keyword evidence="4" id="KW-0689">Ribosomal protein</keyword>
<dbReference type="InterPro" id="IPR002583">
    <property type="entry name" value="Ribosomal_bS20"/>
</dbReference>
<name>A0A0F9IH42_9ZZZZ</name>
<gene>
    <name evidence="6" type="ORF">LCGC14_1659290</name>
</gene>
<keyword evidence="3" id="KW-0694">RNA-binding</keyword>
<dbReference type="Gene3D" id="1.20.58.110">
    <property type="entry name" value="Ribosomal protein S20"/>
    <property type="match status" value="1"/>
</dbReference>
<dbReference type="EMBL" id="LAZR01014073">
    <property type="protein sequence ID" value="KKM19079.1"/>
    <property type="molecule type" value="Genomic_DNA"/>
</dbReference>
<reference evidence="6" key="1">
    <citation type="journal article" date="2015" name="Nature">
        <title>Complex archaea that bridge the gap between prokaryotes and eukaryotes.</title>
        <authorList>
            <person name="Spang A."/>
            <person name="Saw J.H."/>
            <person name="Jorgensen S.L."/>
            <person name="Zaremba-Niedzwiedzka K."/>
            <person name="Martijn J."/>
            <person name="Lind A.E."/>
            <person name="van Eijk R."/>
            <person name="Schleper C."/>
            <person name="Guy L."/>
            <person name="Ettema T.J."/>
        </authorList>
    </citation>
    <scope>NUCLEOTIDE SEQUENCE</scope>
</reference>
<dbReference type="GO" id="GO:0070181">
    <property type="term" value="F:small ribosomal subunit rRNA binding"/>
    <property type="evidence" value="ECO:0007669"/>
    <property type="project" value="TreeGrafter"/>
</dbReference>
<dbReference type="GO" id="GO:0015935">
    <property type="term" value="C:small ribosomal subunit"/>
    <property type="evidence" value="ECO:0007669"/>
    <property type="project" value="TreeGrafter"/>
</dbReference>
<evidence type="ECO:0008006" key="7">
    <source>
        <dbReference type="Google" id="ProtNLM"/>
    </source>
</evidence>
<evidence type="ECO:0000256" key="3">
    <source>
        <dbReference type="ARBA" id="ARBA00022884"/>
    </source>
</evidence>
<dbReference type="PANTHER" id="PTHR33398:SF1">
    <property type="entry name" value="SMALL RIBOSOMAL SUBUNIT PROTEIN BS20C"/>
    <property type="match status" value="1"/>
</dbReference>
<evidence type="ECO:0000256" key="4">
    <source>
        <dbReference type="ARBA" id="ARBA00022980"/>
    </source>
</evidence>
<dbReference type="AlphaFoldDB" id="A0A0F9IH42"/>
<dbReference type="NCBIfam" id="TIGR00029">
    <property type="entry name" value="S20"/>
    <property type="match status" value="1"/>
</dbReference>
<accession>A0A0F9IH42</accession>
<evidence type="ECO:0000313" key="6">
    <source>
        <dbReference type="EMBL" id="KKM19079.1"/>
    </source>
</evidence>
<dbReference type="HAMAP" id="MF_00500">
    <property type="entry name" value="Ribosomal_bS20"/>
    <property type="match status" value="1"/>
</dbReference>
<dbReference type="GO" id="GO:0006412">
    <property type="term" value="P:translation"/>
    <property type="evidence" value="ECO:0007669"/>
    <property type="project" value="InterPro"/>
</dbReference>
<comment type="similarity">
    <text evidence="1">Belongs to the bacterial ribosomal protein bS20 family.</text>
</comment>
<sequence length="142" mass="16383">MQNFFNMLYFRCSSLILHQRLLKPVPSEAKNLPEDLQDFATTGKNVCGWNIYISRELTMPIIKSSKKRMIQNKKKRVRNKEIKKRTKTSIKKLEALIQEKKSKEAKDSLPGVISLIDKAASKGVWHKNKASREKSKLVKKVG</sequence>
<keyword evidence="2" id="KW-0699">rRNA-binding</keyword>
<dbReference type="Pfam" id="PF01649">
    <property type="entry name" value="Ribosomal_S20p"/>
    <property type="match status" value="1"/>
</dbReference>
<organism evidence="6">
    <name type="scientific">marine sediment metagenome</name>
    <dbReference type="NCBI Taxonomy" id="412755"/>
    <lineage>
        <taxon>unclassified sequences</taxon>
        <taxon>metagenomes</taxon>
        <taxon>ecological metagenomes</taxon>
    </lineage>
</organism>
<evidence type="ECO:0000256" key="5">
    <source>
        <dbReference type="ARBA" id="ARBA00023274"/>
    </source>
</evidence>
<evidence type="ECO:0000256" key="1">
    <source>
        <dbReference type="ARBA" id="ARBA00007634"/>
    </source>
</evidence>
<comment type="caution">
    <text evidence="6">The sequence shown here is derived from an EMBL/GenBank/DDBJ whole genome shotgun (WGS) entry which is preliminary data.</text>
</comment>
<dbReference type="GO" id="GO:0005829">
    <property type="term" value="C:cytosol"/>
    <property type="evidence" value="ECO:0007669"/>
    <property type="project" value="TreeGrafter"/>
</dbReference>
<proteinExistence type="inferred from homology"/>
<dbReference type="PANTHER" id="PTHR33398">
    <property type="entry name" value="30S RIBOSOMAL PROTEIN S20"/>
    <property type="match status" value="1"/>
</dbReference>
<dbReference type="InterPro" id="IPR036510">
    <property type="entry name" value="Ribosomal_bS20_sf"/>
</dbReference>
<dbReference type="SUPFAM" id="SSF46992">
    <property type="entry name" value="Ribosomal protein S20"/>
    <property type="match status" value="1"/>
</dbReference>